<gene>
    <name evidence="1" type="ORF">QPK29_020445</name>
</gene>
<reference evidence="1" key="1">
    <citation type="submission" date="2024-11" db="EMBL/GenBank/DDBJ databases">
        <title>Description of Massilia orientalis sp. nov., isolated from rhizosphere soil of Ageratina adenophora.</title>
        <authorList>
            <person name="Wang Y."/>
        </authorList>
    </citation>
    <scope>NUCLEOTIDE SEQUENCE</scope>
    <source>
        <strain evidence="1">YIM B02787</strain>
    </source>
</reference>
<protein>
    <submittedName>
        <fullName evidence="1">Uncharacterized protein</fullName>
    </submittedName>
</protein>
<accession>A0ACC7MF45</accession>
<comment type="caution">
    <text evidence="1">The sequence shown here is derived from an EMBL/GenBank/DDBJ whole genome shotgun (WGS) entry which is preliminary data.</text>
</comment>
<dbReference type="EMBL" id="JASNRB020000013">
    <property type="protein sequence ID" value="MFJ1470090.1"/>
    <property type="molecule type" value="Genomic_DNA"/>
</dbReference>
<organism evidence="1 2">
    <name type="scientific">Massilia orientalis</name>
    <dbReference type="NCBI Taxonomy" id="3050128"/>
    <lineage>
        <taxon>Bacteria</taxon>
        <taxon>Pseudomonadati</taxon>
        <taxon>Pseudomonadota</taxon>
        <taxon>Betaproteobacteria</taxon>
        <taxon>Burkholderiales</taxon>
        <taxon>Oxalobacteraceae</taxon>
        <taxon>Telluria group</taxon>
        <taxon>Massilia</taxon>
    </lineage>
</organism>
<evidence type="ECO:0000313" key="1">
    <source>
        <dbReference type="EMBL" id="MFJ1470090.1"/>
    </source>
</evidence>
<proteinExistence type="predicted"/>
<name>A0ACC7MF45_9BURK</name>
<keyword evidence="2" id="KW-1185">Reference proteome</keyword>
<evidence type="ECO:0000313" key="2">
    <source>
        <dbReference type="Proteomes" id="UP001168096"/>
    </source>
</evidence>
<dbReference type="Proteomes" id="UP001168096">
    <property type="component" value="Unassembled WGS sequence"/>
</dbReference>
<sequence length="110" mass="11732">MTVNTLKLHQLVFYAIDRFSGLKPALDFEHDTLGKLGSTPLPQLKMSTQGITDMWQTINAYTKSFAGGAPVSDDAQSKCVTVLDVWNAVCKAAGVTPAPDPDSLLHKGGA</sequence>